<dbReference type="RefSeq" id="WP_187256433.1">
    <property type="nucleotide sequence ID" value="NZ_JBHULF010000014.1"/>
</dbReference>
<sequence>MPNPVLSYYPRLYRSKILLSGMAFFFMMALASTLVMLPLVSKQNRTVLLNSVEEEAGGSNNNINEEHKNGKSIHANFLDFAQIMQLSLAIRAHYDIPRSVDIRTTDHTRRIIQPPEC</sequence>
<keyword evidence="1" id="KW-1133">Transmembrane helix</keyword>
<dbReference type="EMBL" id="MBUA01000012">
    <property type="protein sequence ID" value="MBC6491109.1"/>
    <property type="molecule type" value="Genomic_DNA"/>
</dbReference>
<evidence type="ECO:0000256" key="1">
    <source>
        <dbReference type="SAM" id="Phobius"/>
    </source>
</evidence>
<keyword evidence="1" id="KW-0812">Transmembrane</keyword>
<dbReference type="Proteomes" id="UP000765802">
    <property type="component" value="Unassembled WGS sequence"/>
</dbReference>
<reference evidence="2 3" key="1">
    <citation type="submission" date="2016-07" db="EMBL/GenBank/DDBJ databases">
        <title>Genome analysis of Flavihumibacter stibioxidans YS-17.</title>
        <authorList>
            <person name="Shi K."/>
            <person name="Han Y."/>
            <person name="Wang G."/>
        </authorList>
    </citation>
    <scope>NUCLEOTIDE SEQUENCE [LARGE SCALE GENOMIC DNA]</scope>
    <source>
        <strain evidence="2 3">YS-17</strain>
    </source>
</reference>
<gene>
    <name evidence="2" type="ORF">BC349_08705</name>
</gene>
<evidence type="ECO:0000313" key="2">
    <source>
        <dbReference type="EMBL" id="MBC6491109.1"/>
    </source>
</evidence>
<comment type="caution">
    <text evidence="2">The sequence shown here is derived from an EMBL/GenBank/DDBJ whole genome shotgun (WGS) entry which is preliminary data.</text>
</comment>
<protein>
    <submittedName>
        <fullName evidence="2">Uncharacterized protein</fullName>
    </submittedName>
</protein>
<keyword evidence="3" id="KW-1185">Reference proteome</keyword>
<keyword evidence="1" id="KW-0472">Membrane</keyword>
<accession>A0ABR7M9A9</accession>
<feature type="transmembrane region" description="Helical" evidence="1">
    <location>
        <begin position="17"/>
        <end position="40"/>
    </location>
</feature>
<name>A0ABR7M9A9_9BACT</name>
<evidence type="ECO:0000313" key="3">
    <source>
        <dbReference type="Proteomes" id="UP000765802"/>
    </source>
</evidence>
<organism evidence="2 3">
    <name type="scientific">Flavihumibacter stibioxidans</name>
    <dbReference type="NCBI Taxonomy" id="1834163"/>
    <lineage>
        <taxon>Bacteria</taxon>
        <taxon>Pseudomonadati</taxon>
        <taxon>Bacteroidota</taxon>
        <taxon>Chitinophagia</taxon>
        <taxon>Chitinophagales</taxon>
        <taxon>Chitinophagaceae</taxon>
        <taxon>Flavihumibacter</taxon>
    </lineage>
</organism>
<proteinExistence type="predicted"/>